<sequence length="108" mass="12804">RMTHDDFDWLLDKISHKIKREDTNMRLSITPRERLLITLRFLATGETYSSLSFLFRVGDSTISNIVPEVCECLIQVLQDYVKLPNTPDEWLEISNQFEQKWNFLRALV</sequence>
<name>A0A182RZA6_ANOFN</name>
<dbReference type="EnsemblMetazoa" id="AFUN011637-RA">
    <property type="protein sequence ID" value="AFUN011637-PA"/>
    <property type="gene ID" value="AFUN011637"/>
</dbReference>
<reference evidence="1" key="1">
    <citation type="submission" date="2020-05" db="UniProtKB">
        <authorList>
            <consortium name="EnsemblMetazoa"/>
        </authorList>
    </citation>
    <scope>IDENTIFICATION</scope>
    <source>
        <strain evidence="1">FUMOZ</strain>
    </source>
</reference>
<proteinExistence type="predicted"/>
<dbReference type="AlphaFoldDB" id="A0A182RZA6"/>
<dbReference type="VEuPathDB" id="VectorBase:AFUN2_001215"/>
<evidence type="ECO:0008006" key="2">
    <source>
        <dbReference type="Google" id="ProtNLM"/>
    </source>
</evidence>
<protein>
    <recommendedName>
        <fullName evidence="2">Transposase Helix-turn-helix domain-containing protein</fullName>
    </recommendedName>
</protein>
<organism evidence="1">
    <name type="scientific">Anopheles funestus</name>
    <name type="common">African malaria mosquito</name>
    <dbReference type="NCBI Taxonomy" id="62324"/>
    <lineage>
        <taxon>Eukaryota</taxon>
        <taxon>Metazoa</taxon>
        <taxon>Ecdysozoa</taxon>
        <taxon>Arthropoda</taxon>
        <taxon>Hexapoda</taxon>
        <taxon>Insecta</taxon>
        <taxon>Pterygota</taxon>
        <taxon>Neoptera</taxon>
        <taxon>Endopterygota</taxon>
        <taxon>Diptera</taxon>
        <taxon>Nematocera</taxon>
        <taxon>Culicoidea</taxon>
        <taxon>Culicidae</taxon>
        <taxon>Anophelinae</taxon>
        <taxon>Anopheles</taxon>
    </lineage>
</organism>
<dbReference type="VEuPathDB" id="VectorBase:AFUN011637"/>
<dbReference type="STRING" id="62324.A0A182RZA6"/>
<accession>A0A182RZA6</accession>
<evidence type="ECO:0000313" key="1">
    <source>
        <dbReference type="EnsemblMetazoa" id="AFUN011637-PA"/>
    </source>
</evidence>